<dbReference type="RefSeq" id="WP_248009647.1">
    <property type="nucleotide sequence ID" value="NZ_JAJHVV010000009.1"/>
</dbReference>
<dbReference type="GO" id="GO:0005829">
    <property type="term" value="C:cytosol"/>
    <property type="evidence" value="ECO:0007669"/>
    <property type="project" value="TreeGrafter"/>
</dbReference>
<sequence>MANQTTSEQLNIAFFGECMVELSGSPIRKAFGGDTLNTALYLSRLTTNQAVSVSYATGLGVDELSKEMIQQWQDEGIDTTLVTQFTDKLPGLYMVEVDDTGERQFLYWRDNAAVKSYFSGQQVSALETEMQTKSIDALYISGISFAILDLVSRQHLLTLIEGFVQQGGRLIFDNNYRPQLWSIEDAKYWYGKLLPLVDIALITEDDDLLVWGDAESVEQRCLRLGCKEIVIKRGCEPCKLVLKQNDSIDEQYVAAEKVSNVVDTCAAGDSFAAGYLAARLTGNSATESAKLGHQMASIVIQHPGAIIPNSAMDALVR</sequence>
<dbReference type="PANTHER" id="PTHR43085">
    <property type="entry name" value="HEXOKINASE FAMILY MEMBER"/>
    <property type="match status" value="1"/>
</dbReference>
<keyword evidence="3" id="KW-0547">Nucleotide-binding</keyword>
<dbReference type="InterPro" id="IPR050306">
    <property type="entry name" value="PfkB_Carbo_kinase"/>
</dbReference>
<gene>
    <name evidence="16" type="ORF">KP803_14905</name>
</gene>
<dbReference type="FunFam" id="3.40.1190.20:FF:000011">
    <property type="entry name" value="2-dehydro-3-deoxygluconokinase, putative"/>
    <property type="match status" value="1"/>
</dbReference>
<dbReference type="InterPro" id="IPR011611">
    <property type="entry name" value="PfkB_dom"/>
</dbReference>
<comment type="caution">
    <text evidence="16">The sequence shown here is derived from an EMBL/GenBank/DDBJ whole genome shotgun (WGS) entry which is preliminary data.</text>
</comment>
<evidence type="ECO:0000256" key="3">
    <source>
        <dbReference type="ARBA" id="ARBA00022741"/>
    </source>
</evidence>
<dbReference type="PROSITE" id="PS00584">
    <property type="entry name" value="PFKB_KINASES_2"/>
    <property type="match status" value="1"/>
</dbReference>
<keyword evidence="2" id="KW-0808">Transferase</keyword>
<evidence type="ECO:0000256" key="5">
    <source>
        <dbReference type="ARBA" id="ARBA00022840"/>
    </source>
</evidence>
<evidence type="ECO:0000256" key="8">
    <source>
        <dbReference type="ARBA" id="ARBA00044254"/>
    </source>
</evidence>
<name>A0A9X1XJT9_9VIBR</name>
<keyword evidence="4 16" id="KW-0418">Kinase</keyword>
<comment type="similarity">
    <text evidence="1">Belongs to the carbohydrate kinase PfkB family.</text>
</comment>
<dbReference type="CDD" id="cd01166">
    <property type="entry name" value="KdgK"/>
    <property type="match status" value="1"/>
</dbReference>
<dbReference type="GO" id="GO:0005524">
    <property type="term" value="F:ATP binding"/>
    <property type="evidence" value="ECO:0007669"/>
    <property type="project" value="UniProtKB-KW"/>
</dbReference>
<evidence type="ECO:0000256" key="14">
    <source>
        <dbReference type="ARBA" id="ARBA00080545"/>
    </source>
</evidence>
<comment type="pathway">
    <text evidence="7">Carbohydrate acid metabolism; 2-dehydro-3-deoxy-D-gluconate degradation; D-glyceraldehyde 3-phosphate and pyruvate from 2-dehydro-3-deoxy-D-gluconate: step 1/2.</text>
</comment>
<keyword evidence="5" id="KW-0067">ATP-binding</keyword>
<dbReference type="EC" id="2.7.1.45" evidence="11"/>
<reference evidence="16" key="1">
    <citation type="submission" date="2021-11" db="EMBL/GenBank/DDBJ databases">
        <title>Vibrio ZSDE26 sp. nov. and Vibrio ZSDZ34 sp. nov., isolated from coastal seawater in Qingdao.</title>
        <authorList>
            <person name="Zhang P."/>
        </authorList>
    </citation>
    <scope>NUCLEOTIDE SEQUENCE</scope>
    <source>
        <strain evidence="16">ZSDE26</strain>
    </source>
</reference>
<proteinExistence type="inferred from homology"/>
<feature type="domain" description="Carbohydrate kinase PfkB" evidence="15">
    <location>
        <begin position="26"/>
        <end position="310"/>
    </location>
</feature>
<evidence type="ECO:0000256" key="9">
    <source>
        <dbReference type="ARBA" id="ARBA00050729"/>
    </source>
</evidence>
<dbReference type="InterPro" id="IPR029056">
    <property type="entry name" value="Ribokinase-like"/>
</dbReference>
<comment type="catalytic activity">
    <reaction evidence="9">
        <text>2-dehydro-3-deoxy-D-gluconate + ATP = 2-dehydro-3-deoxy-6-phospho-D-gluconate + ADP + H(+)</text>
        <dbReference type="Rhea" id="RHEA:14797"/>
        <dbReference type="ChEBI" id="CHEBI:15378"/>
        <dbReference type="ChEBI" id="CHEBI:30616"/>
        <dbReference type="ChEBI" id="CHEBI:57569"/>
        <dbReference type="ChEBI" id="CHEBI:57990"/>
        <dbReference type="ChEBI" id="CHEBI:456216"/>
        <dbReference type="EC" id="2.7.1.45"/>
    </reaction>
</comment>
<accession>A0A9X1XJT9</accession>
<dbReference type="GO" id="GO:0008673">
    <property type="term" value="F:2-dehydro-3-deoxygluconokinase activity"/>
    <property type="evidence" value="ECO:0007669"/>
    <property type="project" value="UniProtKB-EC"/>
</dbReference>
<evidence type="ECO:0000256" key="13">
    <source>
        <dbReference type="ARBA" id="ARBA00075711"/>
    </source>
</evidence>
<evidence type="ECO:0000256" key="10">
    <source>
        <dbReference type="ARBA" id="ARBA00054997"/>
    </source>
</evidence>
<dbReference type="EMBL" id="JAJHVV010000009">
    <property type="protein sequence ID" value="MCK6264567.1"/>
    <property type="molecule type" value="Genomic_DNA"/>
</dbReference>
<evidence type="ECO:0000313" key="17">
    <source>
        <dbReference type="Proteomes" id="UP001139559"/>
    </source>
</evidence>
<keyword evidence="17" id="KW-1185">Reference proteome</keyword>
<keyword evidence="6" id="KW-0119">Carbohydrate metabolism</keyword>
<dbReference type="Proteomes" id="UP001139559">
    <property type="component" value="Unassembled WGS sequence"/>
</dbReference>
<evidence type="ECO:0000259" key="15">
    <source>
        <dbReference type="Pfam" id="PF00294"/>
    </source>
</evidence>
<evidence type="ECO:0000313" key="16">
    <source>
        <dbReference type="EMBL" id="MCK6264567.1"/>
    </source>
</evidence>
<dbReference type="GO" id="GO:0006974">
    <property type="term" value="P:DNA damage response"/>
    <property type="evidence" value="ECO:0007669"/>
    <property type="project" value="TreeGrafter"/>
</dbReference>
<evidence type="ECO:0000256" key="4">
    <source>
        <dbReference type="ARBA" id="ARBA00022777"/>
    </source>
</evidence>
<dbReference type="GO" id="GO:0042840">
    <property type="term" value="P:D-glucuronate catabolic process"/>
    <property type="evidence" value="ECO:0007669"/>
    <property type="project" value="TreeGrafter"/>
</dbReference>
<evidence type="ECO:0000256" key="7">
    <source>
        <dbReference type="ARBA" id="ARBA00043951"/>
    </source>
</evidence>
<evidence type="ECO:0000256" key="12">
    <source>
        <dbReference type="ARBA" id="ARBA00067931"/>
    </source>
</evidence>
<evidence type="ECO:0000256" key="11">
    <source>
        <dbReference type="ARBA" id="ARBA00066369"/>
    </source>
</evidence>
<comment type="function">
    <text evidence="10">Catalyzes the phosphorylation of 2-keto-3-deoxygluconate (KDG) to produce 2-keto-3-deoxy-6-phosphogluconate (KDPG).</text>
</comment>
<evidence type="ECO:0000256" key="2">
    <source>
        <dbReference type="ARBA" id="ARBA00022679"/>
    </source>
</evidence>
<dbReference type="GO" id="GO:0019698">
    <property type="term" value="P:D-galacturonate catabolic process"/>
    <property type="evidence" value="ECO:0007669"/>
    <property type="project" value="TreeGrafter"/>
</dbReference>
<dbReference type="PANTHER" id="PTHR43085:SF15">
    <property type="entry name" value="2-DEHYDRO-3-DEOXYGLUCONOKINASE"/>
    <property type="match status" value="1"/>
</dbReference>
<evidence type="ECO:0000256" key="1">
    <source>
        <dbReference type="ARBA" id="ARBA00010688"/>
    </source>
</evidence>
<evidence type="ECO:0000256" key="6">
    <source>
        <dbReference type="ARBA" id="ARBA00023277"/>
    </source>
</evidence>
<dbReference type="AlphaFoldDB" id="A0A9X1XJT9"/>
<organism evidence="16 17">
    <name type="scientific">Vibrio amylolyticus</name>
    <dbReference type="NCBI Taxonomy" id="2847292"/>
    <lineage>
        <taxon>Bacteria</taxon>
        <taxon>Pseudomonadati</taxon>
        <taxon>Pseudomonadota</taxon>
        <taxon>Gammaproteobacteria</taxon>
        <taxon>Vibrionales</taxon>
        <taxon>Vibrionaceae</taxon>
        <taxon>Vibrio</taxon>
    </lineage>
</organism>
<dbReference type="Gene3D" id="3.40.1190.20">
    <property type="match status" value="1"/>
</dbReference>
<dbReference type="InterPro" id="IPR002173">
    <property type="entry name" value="Carboh/pur_kinase_PfkB_CS"/>
</dbReference>
<dbReference type="Pfam" id="PF00294">
    <property type="entry name" value="PfkB"/>
    <property type="match status" value="1"/>
</dbReference>
<protein>
    <recommendedName>
        <fullName evidence="12">2-dehydro-3-deoxygluconokinase</fullName>
        <ecNumber evidence="11">2.7.1.45</ecNumber>
    </recommendedName>
    <alternativeName>
        <fullName evidence="13">2-keto-3-deoxygluconokinase</fullName>
    </alternativeName>
    <alternativeName>
        <fullName evidence="14">3-deoxy-2-oxo-D-gluconate kinase</fullName>
    </alternativeName>
    <alternativeName>
        <fullName evidence="8">KDG kinase</fullName>
    </alternativeName>
</protein>
<dbReference type="SUPFAM" id="SSF53613">
    <property type="entry name" value="Ribokinase-like"/>
    <property type="match status" value="1"/>
</dbReference>